<name>A0A329SYG6_9STRA</name>
<keyword evidence="2" id="KW-1185">Reference proteome</keyword>
<dbReference type="OrthoDB" id="163507at2759"/>
<organism evidence="1 2">
    <name type="scientific">Phytophthora cactorum</name>
    <dbReference type="NCBI Taxonomy" id="29920"/>
    <lineage>
        <taxon>Eukaryota</taxon>
        <taxon>Sar</taxon>
        <taxon>Stramenopiles</taxon>
        <taxon>Oomycota</taxon>
        <taxon>Peronosporomycetes</taxon>
        <taxon>Peronosporales</taxon>
        <taxon>Peronosporaceae</taxon>
        <taxon>Phytophthora</taxon>
    </lineage>
</organism>
<comment type="caution">
    <text evidence="1">The sequence shown here is derived from an EMBL/GenBank/DDBJ whole genome shotgun (WGS) entry which is preliminary data.</text>
</comment>
<dbReference type="PANTHER" id="PTHR11439">
    <property type="entry name" value="GAG-POL-RELATED RETROTRANSPOSON"/>
    <property type="match status" value="1"/>
</dbReference>
<evidence type="ECO:0000313" key="2">
    <source>
        <dbReference type="Proteomes" id="UP000251314"/>
    </source>
</evidence>
<dbReference type="PANTHER" id="PTHR11439:SF440">
    <property type="entry name" value="INTEGRASE CATALYTIC DOMAIN-CONTAINING PROTEIN"/>
    <property type="match status" value="1"/>
</dbReference>
<dbReference type="AlphaFoldDB" id="A0A329SYG6"/>
<gene>
    <name evidence="1" type="ORF">PC110_g2129</name>
</gene>
<reference evidence="1 2" key="1">
    <citation type="submission" date="2018-01" db="EMBL/GenBank/DDBJ databases">
        <title>Draft genome of the strawberry crown rot pathogen Phytophthora cactorum.</title>
        <authorList>
            <person name="Armitage A.D."/>
            <person name="Lysoe E."/>
            <person name="Nellist C.F."/>
            <person name="Harrison R.J."/>
            <person name="Brurberg M.B."/>
        </authorList>
    </citation>
    <scope>NUCLEOTIDE SEQUENCE [LARGE SCALE GENOMIC DNA]</scope>
    <source>
        <strain evidence="1 2">10300</strain>
    </source>
</reference>
<dbReference type="VEuPathDB" id="FungiDB:PC110_g2129"/>
<dbReference type="Proteomes" id="UP000251314">
    <property type="component" value="Unassembled WGS sequence"/>
</dbReference>
<sequence length="199" mass="22277">MQKVLRLVVCGNEQKVGVSYGITFAAVIEMMRVELILGLVRKWRVPAKHGVVSNTYEKAEKEAELDIFIRVPQGTGCEGNITVSGFRPLVGSLLWLAKCIRPDISFTVHEASRRTHSSTVTNWKLGKRIMRHLERWRILRLRMYDVGKAGVSLKVVTYSDADFAADEKDRKSVTGGFVTVDDMGVQETGWCVAAGHRGR</sequence>
<proteinExistence type="predicted"/>
<evidence type="ECO:0000313" key="1">
    <source>
        <dbReference type="EMBL" id="RAW41680.1"/>
    </source>
</evidence>
<dbReference type="EMBL" id="MJFZ01000026">
    <property type="protein sequence ID" value="RAW41680.1"/>
    <property type="molecule type" value="Genomic_DNA"/>
</dbReference>
<protein>
    <submittedName>
        <fullName evidence="1">Uncharacterized protein</fullName>
    </submittedName>
</protein>
<accession>A0A329SYG6</accession>